<accession>A0A9N9CEK9</accession>
<name>A0A9N9CEK9_9GLOM</name>
<organism evidence="1 2">
    <name type="scientific">Funneliformis caledonium</name>
    <dbReference type="NCBI Taxonomy" id="1117310"/>
    <lineage>
        <taxon>Eukaryota</taxon>
        <taxon>Fungi</taxon>
        <taxon>Fungi incertae sedis</taxon>
        <taxon>Mucoromycota</taxon>
        <taxon>Glomeromycotina</taxon>
        <taxon>Glomeromycetes</taxon>
        <taxon>Glomerales</taxon>
        <taxon>Glomeraceae</taxon>
        <taxon>Funneliformis</taxon>
    </lineage>
</organism>
<proteinExistence type="predicted"/>
<dbReference type="AlphaFoldDB" id="A0A9N9CEK9"/>
<sequence length="74" mass="8655">MIIVELPTITATRNDNEIITRLDMMNEKIEDLRKDKSVIQILSVKEEEYLAKYTELDYKLTTLEIELPGLDILD</sequence>
<dbReference type="OrthoDB" id="74661at2759"/>
<dbReference type="Proteomes" id="UP000789570">
    <property type="component" value="Unassembled WGS sequence"/>
</dbReference>
<evidence type="ECO:0000313" key="1">
    <source>
        <dbReference type="EMBL" id="CAG8600729.1"/>
    </source>
</evidence>
<protein>
    <submittedName>
        <fullName evidence="1">5781_t:CDS:1</fullName>
    </submittedName>
</protein>
<keyword evidence="2" id="KW-1185">Reference proteome</keyword>
<evidence type="ECO:0000313" key="2">
    <source>
        <dbReference type="Proteomes" id="UP000789570"/>
    </source>
</evidence>
<gene>
    <name evidence="1" type="ORF">FCALED_LOCUS8578</name>
</gene>
<dbReference type="EMBL" id="CAJVPQ010002538">
    <property type="protein sequence ID" value="CAG8600729.1"/>
    <property type="molecule type" value="Genomic_DNA"/>
</dbReference>
<comment type="caution">
    <text evidence="1">The sequence shown here is derived from an EMBL/GenBank/DDBJ whole genome shotgun (WGS) entry which is preliminary data.</text>
</comment>
<reference evidence="1" key="1">
    <citation type="submission" date="2021-06" db="EMBL/GenBank/DDBJ databases">
        <authorList>
            <person name="Kallberg Y."/>
            <person name="Tangrot J."/>
            <person name="Rosling A."/>
        </authorList>
    </citation>
    <scope>NUCLEOTIDE SEQUENCE</scope>
    <source>
        <strain evidence="1">UK204</strain>
    </source>
</reference>